<dbReference type="AlphaFoldDB" id="G7VZK3"/>
<dbReference type="KEGG" id="pta:HPL003_02320"/>
<reference key="2">
    <citation type="submission" date="2011-11" db="EMBL/GenBank/DDBJ databases">
        <authorList>
            <person name="Shin S.H."/>
            <person name="Kim S."/>
            <person name="Kim J.Y."/>
        </authorList>
    </citation>
    <scope>NUCLEOTIDE SEQUENCE</scope>
    <source>
        <strain>HPL-003</strain>
    </source>
</reference>
<reference evidence="1 2" key="3">
    <citation type="journal article" date="2012" name="J. Bacteriol.">
        <title>Genome Sequence of Paenibacillus terrae HPL-003, a Xylanase-Producing Bacterium Isolated from Soil Found in Forest Residue.</title>
        <authorList>
            <person name="Shin S.H."/>
            <person name="Kim S."/>
            <person name="Kim J.Y."/>
            <person name="Song H.Y."/>
            <person name="Cho S.J."/>
            <person name="Kim D.R."/>
            <person name="Lee K.I."/>
            <person name="Lim H.K."/>
            <person name="Park N.J."/>
            <person name="Hwang I.T."/>
            <person name="Yang K.S."/>
        </authorList>
    </citation>
    <scope>NUCLEOTIDE SEQUENCE [LARGE SCALE GENOMIC DNA]</scope>
    <source>
        <strain evidence="1 2">HPL-003</strain>
    </source>
</reference>
<evidence type="ECO:0000313" key="2">
    <source>
        <dbReference type="Proteomes" id="UP000005876"/>
    </source>
</evidence>
<organism evidence="1 2">
    <name type="scientific">Paenibacillus terrae (strain HPL-003)</name>
    <dbReference type="NCBI Taxonomy" id="985665"/>
    <lineage>
        <taxon>Bacteria</taxon>
        <taxon>Bacillati</taxon>
        <taxon>Bacillota</taxon>
        <taxon>Bacilli</taxon>
        <taxon>Bacillales</taxon>
        <taxon>Paenibacillaceae</taxon>
        <taxon>Paenibacillus</taxon>
    </lineage>
</organism>
<proteinExistence type="predicted"/>
<reference evidence="2" key="1">
    <citation type="submission" date="2011-11" db="EMBL/GenBank/DDBJ databases">
        <title>Complete sequence of Paenibacillus terrae HPL-003.</title>
        <authorList>
            <person name="Shin S.H."/>
            <person name="Kim S."/>
            <person name="Kim J.Y."/>
        </authorList>
    </citation>
    <scope>NUCLEOTIDE SEQUENCE [LARGE SCALE GENOMIC DNA]</scope>
    <source>
        <strain evidence="2">HPL-003</strain>
    </source>
</reference>
<gene>
    <name evidence="1" type="ordered locus">HPL003_02320</name>
</gene>
<dbReference type="RefSeq" id="WP_014278028.1">
    <property type="nucleotide sequence ID" value="NC_016641.1"/>
</dbReference>
<protein>
    <submittedName>
        <fullName evidence="1">Uncharacterized protein</fullName>
    </submittedName>
</protein>
<dbReference type="STRING" id="985665.HPL003_02320"/>
<accession>G7VZK3</accession>
<dbReference type="Proteomes" id="UP000005876">
    <property type="component" value="Chromosome"/>
</dbReference>
<dbReference type="EMBL" id="CP003107">
    <property type="protein sequence ID" value="AET57245.1"/>
    <property type="molecule type" value="Genomic_DNA"/>
</dbReference>
<dbReference type="OrthoDB" id="9815272at2"/>
<dbReference type="HOGENOM" id="CLU_2992475_0_0_9"/>
<evidence type="ECO:0000313" key="1">
    <source>
        <dbReference type="EMBL" id="AET57245.1"/>
    </source>
</evidence>
<name>G7VZK3_PAETH</name>
<sequence length="57" mass="6531">MSRIQPLRHLYASAISDITSSGNDWQHYLHFAASIYKYSFEGSITEIEKFAEAVRGH</sequence>